<dbReference type="InterPro" id="IPR036444">
    <property type="entry name" value="PLipase_A2_dom_sf"/>
</dbReference>
<evidence type="ECO:0000313" key="3">
    <source>
        <dbReference type="Proteomes" id="UP000501226"/>
    </source>
</evidence>
<sequence>MGVPKQRKYKTSGFTLHYHGNYCGPNWNQGKYQGSALRDENAPPPVDEFDSTCMHHDDAYAINKNLKEADYKFFKDNIGRLGDDPYSTIKRNVAAVVVGIQGLTRKSDIPTLSSSNLMNVEYPPTPGPSRKRASSFSTPSSKRSKSSFSQKGTQTSAMKLRSGKLVLRPKKTVTFKKRKVQKRKYRKGKFSKKPVYKKIKRKIRKNNKYSTNGAILKVETGGVFQSGSYKTLYIGHGCSPRKVREAAVRSLFKELYKRAGVVIQDWVNQSPIQPSGFQKILVEYTDTNIPNNYVTSVYTISLTQSYNQNAVNWSNQLETDLIQSNNIIYMIRLIVGELAGNQGVYTERAVIRADEVNFDFEVTSEMRIQNRTQAKDIINTPGTQDQAEEQYTSITNNPLIGRMYQTKKWATGFTVATRGPTQTAPAPTPAYFQVLGDYGTISAGPSQGTNIGNIPDNIFQKPPPAWVFGSKDLGKIMIEPGQIKKAYFKFNCKISLNGLMLKCPALFAFNSDQIQAFGKCQLMGLEKLLDDRNEGTINIAISYELNQQYKCAFIKKRPCKSIPILEVTEGANNIGP</sequence>
<accession>A0A5Q2W5H5</accession>
<evidence type="ECO:0000313" key="2">
    <source>
        <dbReference type="EMBL" id="QGH72139.1"/>
    </source>
</evidence>
<name>A0A5Q2W5H5_9VIRU</name>
<organism evidence="2 3">
    <name type="scientific">CRESS virus sp. cte1G3</name>
    <dbReference type="NCBI Taxonomy" id="2656683"/>
    <lineage>
        <taxon>Viruses</taxon>
        <taxon>Monodnaviria</taxon>
        <taxon>Shotokuvirae</taxon>
        <taxon>Cressdnaviricota</taxon>
        <taxon>Arfiviricetes</taxon>
        <taxon>Saturnivirales</taxon>
        <taxon>Kanorauviridae</taxon>
        <taxon>Kaiwanvirus</taxon>
        <taxon>Kaiwanvirus raringis</taxon>
    </lineage>
</organism>
<dbReference type="GO" id="GO:0004623">
    <property type="term" value="F:phospholipase A2 activity"/>
    <property type="evidence" value="ECO:0007669"/>
    <property type="project" value="InterPro"/>
</dbReference>
<proteinExistence type="predicted"/>
<feature type="compositionally biased region" description="Low complexity" evidence="1">
    <location>
        <begin position="134"/>
        <end position="149"/>
    </location>
</feature>
<keyword evidence="3" id="KW-1185">Reference proteome</keyword>
<reference evidence="2 3" key="1">
    <citation type="submission" date="2019-10" db="EMBL/GenBank/DDBJ databases">
        <title>Florida's Freshwater Springs.</title>
        <authorList>
            <person name="Malki K."/>
            <person name="Breitbart M."/>
        </authorList>
    </citation>
    <scope>NUCLEOTIDE SEQUENCE [LARGE SCALE GENOMIC DNA]</scope>
    <source>
        <strain evidence="2">Cte1G3</strain>
    </source>
</reference>
<dbReference type="Gene3D" id="1.20.90.10">
    <property type="entry name" value="Phospholipase A2 domain"/>
    <property type="match status" value="1"/>
</dbReference>
<dbReference type="Proteomes" id="UP000501226">
    <property type="component" value="Segment"/>
</dbReference>
<dbReference type="GO" id="GO:0006644">
    <property type="term" value="P:phospholipid metabolic process"/>
    <property type="evidence" value="ECO:0007669"/>
    <property type="project" value="InterPro"/>
</dbReference>
<dbReference type="GO" id="GO:0050482">
    <property type="term" value="P:arachidonate secretion"/>
    <property type="evidence" value="ECO:0007669"/>
    <property type="project" value="InterPro"/>
</dbReference>
<dbReference type="EMBL" id="MN582056">
    <property type="protein sequence ID" value="QGH72139.1"/>
    <property type="molecule type" value="Genomic_DNA"/>
</dbReference>
<evidence type="ECO:0000256" key="1">
    <source>
        <dbReference type="SAM" id="MobiDB-lite"/>
    </source>
</evidence>
<feature type="region of interest" description="Disordered" evidence="1">
    <location>
        <begin position="114"/>
        <end position="161"/>
    </location>
</feature>
<protein>
    <submittedName>
        <fullName evidence="2">Putative capsid protein</fullName>
    </submittedName>
</protein>
<dbReference type="SUPFAM" id="SSF48619">
    <property type="entry name" value="Phospholipase A2, PLA2"/>
    <property type="match status" value="1"/>
</dbReference>